<keyword evidence="2" id="KW-0732">Signal</keyword>
<evidence type="ECO:0000259" key="3">
    <source>
        <dbReference type="Pfam" id="PF13472"/>
    </source>
</evidence>
<evidence type="ECO:0000256" key="1">
    <source>
        <dbReference type="SAM" id="MobiDB-lite"/>
    </source>
</evidence>
<dbReference type="Gene3D" id="3.40.50.1110">
    <property type="entry name" value="SGNH hydrolase"/>
    <property type="match status" value="1"/>
</dbReference>
<dbReference type="InterPro" id="IPR036514">
    <property type="entry name" value="SGNH_hydro_sf"/>
</dbReference>
<evidence type="ECO:0000313" key="4">
    <source>
        <dbReference type="EMBL" id="ETW94695.1"/>
    </source>
</evidence>
<organism evidence="4 5">
    <name type="scientific">Entotheonella factor</name>
    <dbReference type="NCBI Taxonomy" id="1429438"/>
    <lineage>
        <taxon>Bacteria</taxon>
        <taxon>Pseudomonadati</taxon>
        <taxon>Nitrospinota/Tectimicrobiota group</taxon>
        <taxon>Candidatus Tectimicrobiota</taxon>
        <taxon>Candidatus Entotheonellia</taxon>
        <taxon>Candidatus Entotheonellales</taxon>
        <taxon>Candidatus Entotheonellaceae</taxon>
        <taxon>Candidatus Entotheonella</taxon>
    </lineage>
</organism>
<dbReference type="AlphaFoldDB" id="W4LAF6"/>
<dbReference type="PROSITE" id="PS51257">
    <property type="entry name" value="PROKAR_LIPOPROTEIN"/>
    <property type="match status" value="1"/>
</dbReference>
<feature type="region of interest" description="Disordered" evidence="1">
    <location>
        <begin position="25"/>
        <end position="58"/>
    </location>
</feature>
<evidence type="ECO:0000256" key="2">
    <source>
        <dbReference type="SAM" id="SignalP"/>
    </source>
</evidence>
<protein>
    <recommendedName>
        <fullName evidence="3">SGNH hydrolase-type esterase domain-containing protein</fullName>
    </recommendedName>
</protein>
<dbReference type="Proteomes" id="UP000019141">
    <property type="component" value="Unassembled WGS sequence"/>
</dbReference>
<feature type="domain" description="SGNH hydrolase-type esterase" evidence="3">
    <location>
        <begin position="61"/>
        <end position="112"/>
    </location>
</feature>
<proteinExistence type="predicted"/>
<gene>
    <name evidence="4" type="ORF">ETSY1_33775</name>
</gene>
<sequence>MNRSCLTWWLIMAGCLCLCLSGCKPQTQQTSPPASETGGQAAAPRTSPAPRGSVDEGTIVAMGDSLTAGLGVPEGQAYPAQLERKLRADGYAFKVINAGVSGETSSGARTRTEWMLTGALG</sequence>
<reference evidence="4 5" key="1">
    <citation type="journal article" date="2014" name="Nature">
        <title>An environmental bacterial taxon with a large and distinct metabolic repertoire.</title>
        <authorList>
            <person name="Wilson M.C."/>
            <person name="Mori T."/>
            <person name="Ruckert C."/>
            <person name="Uria A.R."/>
            <person name="Helf M.J."/>
            <person name="Takada K."/>
            <person name="Gernert C."/>
            <person name="Steffens U.A."/>
            <person name="Heycke N."/>
            <person name="Schmitt S."/>
            <person name="Rinke C."/>
            <person name="Helfrich E.J."/>
            <person name="Brachmann A.O."/>
            <person name="Gurgui C."/>
            <person name="Wakimoto T."/>
            <person name="Kracht M."/>
            <person name="Crusemann M."/>
            <person name="Hentschel U."/>
            <person name="Abe I."/>
            <person name="Matsunaga S."/>
            <person name="Kalinowski J."/>
            <person name="Takeyama H."/>
            <person name="Piel J."/>
        </authorList>
    </citation>
    <scope>NUCLEOTIDE SEQUENCE [LARGE SCALE GENOMIC DNA]</scope>
    <source>
        <strain evidence="5">TSY1</strain>
    </source>
</reference>
<dbReference type="EMBL" id="AZHW01001024">
    <property type="protein sequence ID" value="ETW94695.1"/>
    <property type="molecule type" value="Genomic_DNA"/>
</dbReference>
<keyword evidence="5" id="KW-1185">Reference proteome</keyword>
<feature type="non-terminal residue" evidence="4">
    <location>
        <position position="121"/>
    </location>
</feature>
<feature type="chain" id="PRO_5004845685" description="SGNH hydrolase-type esterase domain-containing protein" evidence="2">
    <location>
        <begin position="26"/>
        <end position="121"/>
    </location>
</feature>
<feature type="signal peptide" evidence="2">
    <location>
        <begin position="1"/>
        <end position="25"/>
    </location>
</feature>
<comment type="caution">
    <text evidence="4">The sequence shown here is derived from an EMBL/GenBank/DDBJ whole genome shotgun (WGS) entry which is preliminary data.</text>
</comment>
<name>W4LAF6_ENTF1</name>
<evidence type="ECO:0000313" key="5">
    <source>
        <dbReference type="Proteomes" id="UP000019141"/>
    </source>
</evidence>
<dbReference type="GO" id="GO:0016788">
    <property type="term" value="F:hydrolase activity, acting on ester bonds"/>
    <property type="evidence" value="ECO:0007669"/>
    <property type="project" value="UniProtKB-ARBA"/>
</dbReference>
<accession>W4LAF6</accession>
<dbReference type="HOGENOM" id="CLU_2054493_0_0_7"/>
<feature type="compositionally biased region" description="Polar residues" evidence="1">
    <location>
        <begin position="25"/>
        <end position="38"/>
    </location>
</feature>
<dbReference type="InterPro" id="IPR013830">
    <property type="entry name" value="SGNH_hydro"/>
</dbReference>
<dbReference type="Pfam" id="PF13472">
    <property type="entry name" value="Lipase_GDSL_2"/>
    <property type="match status" value="1"/>
</dbReference>
<dbReference type="SUPFAM" id="SSF52266">
    <property type="entry name" value="SGNH hydrolase"/>
    <property type="match status" value="1"/>
</dbReference>